<protein>
    <submittedName>
        <fullName evidence="1">DUF1871 family protein</fullName>
    </submittedName>
</protein>
<keyword evidence="2" id="KW-1185">Reference proteome</keyword>
<evidence type="ECO:0000313" key="1">
    <source>
        <dbReference type="EMBL" id="MFD2248446.1"/>
    </source>
</evidence>
<reference evidence="2" key="1">
    <citation type="journal article" date="2019" name="Int. J. Syst. Evol. Microbiol.">
        <title>The Global Catalogue of Microorganisms (GCM) 10K type strain sequencing project: providing services to taxonomists for standard genome sequencing and annotation.</title>
        <authorList>
            <consortium name="The Broad Institute Genomics Platform"/>
            <consortium name="The Broad Institute Genome Sequencing Center for Infectious Disease"/>
            <person name="Wu L."/>
            <person name="Ma J."/>
        </authorList>
    </citation>
    <scope>NUCLEOTIDE SEQUENCE [LARGE SCALE GENOMIC DNA]</scope>
    <source>
        <strain evidence="2">CGMCC 4.1782</strain>
    </source>
</reference>
<dbReference type="RefSeq" id="WP_250431524.1">
    <property type="nucleotide sequence ID" value="NZ_JALPRR010000004.1"/>
</dbReference>
<name>A0ABW5D218_9BACT</name>
<organism evidence="1 2">
    <name type="scientific">Pontibacter ruber</name>
    <dbReference type="NCBI Taxonomy" id="1343895"/>
    <lineage>
        <taxon>Bacteria</taxon>
        <taxon>Pseudomonadati</taxon>
        <taxon>Bacteroidota</taxon>
        <taxon>Cytophagia</taxon>
        <taxon>Cytophagales</taxon>
        <taxon>Hymenobacteraceae</taxon>
        <taxon>Pontibacter</taxon>
    </lineage>
</organism>
<sequence length="101" mass="11611">MVGMDKTLKEEYKEAFLQIRQVVNSIDPMGLVDWCGPEEYDAEVSEILSKLRACKTEGEIRTIVIDVFTKKFDDPGNLDLYNNVGQDLMRVKRSHSWLNVS</sequence>
<dbReference type="Proteomes" id="UP001597374">
    <property type="component" value="Unassembled WGS sequence"/>
</dbReference>
<dbReference type="SUPFAM" id="SSF116922">
    <property type="entry name" value="YugE-like"/>
    <property type="match status" value="1"/>
</dbReference>
<proteinExistence type="predicted"/>
<dbReference type="Gene3D" id="1.10.340.20">
    <property type="entry name" value="Apc36109-like domain"/>
    <property type="match status" value="1"/>
</dbReference>
<dbReference type="EMBL" id="JBHUIM010000003">
    <property type="protein sequence ID" value="MFD2248446.1"/>
    <property type="molecule type" value="Genomic_DNA"/>
</dbReference>
<accession>A0ABW5D218</accession>
<comment type="caution">
    <text evidence="1">The sequence shown here is derived from an EMBL/GenBank/DDBJ whole genome shotgun (WGS) entry which is preliminary data.</text>
</comment>
<dbReference type="InterPro" id="IPR023162">
    <property type="entry name" value="Apc36109-like_dom_sf"/>
</dbReference>
<gene>
    <name evidence="1" type="ORF">ACFSKP_19420</name>
</gene>
<evidence type="ECO:0000313" key="2">
    <source>
        <dbReference type="Proteomes" id="UP001597374"/>
    </source>
</evidence>